<evidence type="ECO:0000313" key="4">
    <source>
        <dbReference type="Proteomes" id="UP001362999"/>
    </source>
</evidence>
<evidence type="ECO:0000256" key="2">
    <source>
        <dbReference type="SAM" id="MobiDB-lite"/>
    </source>
</evidence>
<protein>
    <submittedName>
        <fullName evidence="3">F-box domain-containing protein</fullName>
    </submittedName>
</protein>
<comment type="caution">
    <text evidence="3">The sequence shown here is derived from an EMBL/GenBank/DDBJ whole genome shotgun (WGS) entry which is preliminary data.</text>
</comment>
<dbReference type="EMBL" id="JAWWNJ010000024">
    <property type="protein sequence ID" value="KAK7031732.1"/>
    <property type="molecule type" value="Genomic_DNA"/>
</dbReference>
<proteinExistence type="predicted"/>
<dbReference type="Proteomes" id="UP001362999">
    <property type="component" value="Unassembled WGS sequence"/>
</dbReference>
<feature type="region of interest" description="Disordered" evidence="2">
    <location>
        <begin position="447"/>
        <end position="473"/>
    </location>
</feature>
<accession>A0AAW0BZP7</accession>
<feature type="coiled-coil region" evidence="1">
    <location>
        <begin position="51"/>
        <end position="78"/>
    </location>
</feature>
<name>A0AAW0BZP7_9AGAR</name>
<organism evidence="3 4">
    <name type="scientific">Favolaschia claudopus</name>
    <dbReference type="NCBI Taxonomy" id="2862362"/>
    <lineage>
        <taxon>Eukaryota</taxon>
        <taxon>Fungi</taxon>
        <taxon>Dikarya</taxon>
        <taxon>Basidiomycota</taxon>
        <taxon>Agaricomycotina</taxon>
        <taxon>Agaricomycetes</taxon>
        <taxon>Agaricomycetidae</taxon>
        <taxon>Agaricales</taxon>
        <taxon>Marasmiineae</taxon>
        <taxon>Mycenaceae</taxon>
        <taxon>Favolaschia</taxon>
    </lineage>
</organism>
<sequence>MNDPVTVYRAKTLVPESTAFRTSFFSTTISTMPFYYPEEVSARLQERCARLRQLDRDIPELQAALDQLVEERKALRREVWAYPILNLPNELTELIFRACVSPGVRVMPSRSIPPLSLSHVCKQWRTIALSIPHLWNCVRPRAVSPNTVRLLELWLARAKTLPISISLSSTLLLPVEIPSWASRHSHRWEHVSLVLPHIELSRLYWMDVSALKSLVLGGSGDPRQLIDRVHTFGPARNLQELTLLRGISPFKFDIPWGQLTTLSATDLTVHECLRMLRSATRLVDCTLFIRLSSHSQPTHLNPTLYHPTLAHLILHYGASHLSLLSALSLPALTRIQLSLESGSDNVSAFVRFGKHAPLLSHMAVEAGALSPEEFLECLRATPRVRVLEFQSPHRLATGKILRGLTLGDGAKGAGGCLPSLTHLRMTDESKHLDDAVFGTLVGMIRSRNGTGNTASSPSSPSPPSSPSLIYSPTASLPPTKARLKSISLMLLVQSKPKELSAEQVEELRAIELEGKEDGQGGIEICIETRKGQVYPPCPS</sequence>
<evidence type="ECO:0000313" key="3">
    <source>
        <dbReference type="EMBL" id="KAK7031732.1"/>
    </source>
</evidence>
<dbReference type="Gene3D" id="1.20.1280.50">
    <property type="match status" value="1"/>
</dbReference>
<keyword evidence="4" id="KW-1185">Reference proteome</keyword>
<keyword evidence="1" id="KW-0175">Coiled coil</keyword>
<reference evidence="3 4" key="1">
    <citation type="journal article" date="2024" name="J Genomics">
        <title>Draft genome sequencing and assembly of Favolaschia claudopus CIRM-BRFM 2984 isolated from oak limbs.</title>
        <authorList>
            <person name="Navarro D."/>
            <person name="Drula E."/>
            <person name="Chaduli D."/>
            <person name="Cazenave R."/>
            <person name="Ahrendt S."/>
            <person name="Wang J."/>
            <person name="Lipzen A."/>
            <person name="Daum C."/>
            <person name="Barry K."/>
            <person name="Grigoriev I.V."/>
            <person name="Favel A."/>
            <person name="Rosso M.N."/>
            <person name="Martin F."/>
        </authorList>
    </citation>
    <scope>NUCLEOTIDE SEQUENCE [LARGE SCALE GENOMIC DNA]</scope>
    <source>
        <strain evidence="3 4">CIRM-BRFM 2984</strain>
    </source>
</reference>
<dbReference type="AlphaFoldDB" id="A0AAW0BZP7"/>
<gene>
    <name evidence="3" type="ORF">R3P38DRAFT_2925437</name>
</gene>
<evidence type="ECO:0000256" key="1">
    <source>
        <dbReference type="SAM" id="Coils"/>
    </source>
</evidence>